<dbReference type="Gene3D" id="3.40.640.10">
    <property type="entry name" value="Type I PLP-dependent aspartate aminotransferase-like (Major domain)"/>
    <property type="match status" value="1"/>
</dbReference>
<dbReference type="InterPro" id="IPR004838">
    <property type="entry name" value="NHTrfase_class1_PyrdxlP-BS"/>
</dbReference>
<evidence type="ECO:0000256" key="3">
    <source>
        <dbReference type="ARBA" id="ARBA00022679"/>
    </source>
</evidence>
<comment type="caution">
    <text evidence="6">The sequence shown here is derived from an EMBL/GenBank/DDBJ whole genome shotgun (WGS) entry which is preliminary data.</text>
</comment>
<gene>
    <name evidence="6" type="primary">alaC</name>
    <name evidence="6" type="ORF">NP590_06140</name>
</gene>
<keyword evidence="2 4" id="KW-0032">Aminotransferase</keyword>
<evidence type="ECO:0000313" key="7">
    <source>
        <dbReference type="Proteomes" id="UP001524499"/>
    </source>
</evidence>
<comment type="similarity">
    <text evidence="4">Belongs to the class-I pyridoxal-phosphate-dependent aminotransferase family.</text>
</comment>
<dbReference type="InterPro" id="IPR004839">
    <property type="entry name" value="Aminotransferase_I/II_large"/>
</dbReference>
<dbReference type="PANTHER" id="PTHR42832">
    <property type="entry name" value="AMINO ACID AMINOTRANSFERASE"/>
    <property type="match status" value="1"/>
</dbReference>
<dbReference type="Gene3D" id="3.90.1150.10">
    <property type="entry name" value="Aspartate Aminotransferase, domain 1"/>
    <property type="match status" value="1"/>
</dbReference>
<dbReference type="PANTHER" id="PTHR42832:SF1">
    <property type="entry name" value="GLUTAMATE-PYRUVATE AMINOTRANSFERASE ALAC"/>
    <property type="match status" value="1"/>
</dbReference>
<dbReference type="Pfam" id="PF00155">
    <property type="entry name" value="Aminotran_1_2"/>
    <property type="match status" value="1"/>
</dbReference>
<dbReference type="Proteomes" id="UP001524499">
    <property type="component" value="Unassembled WGS sequence"/>
</dbReference>
<evidence type="ECO:0000313" key="6">
    <source>
        <dbReference type="EMBL" id="MCQ8103677.1"/>
    </source>
</evidence>
<dbReference type="EMBL" id="JANIBJ010000009">
    <property type="protein sequence ID" value="MCQ8103677.1"/>
    <property type="molecule type" value="Genomic_DNA"/>
</dbReference>
<evidence type="ECO:0000256" key="1">
    <source>
        <dbReference type="ARBA" id="ARBA00001933"/>
    </source>
</evidence>
<name>A0ABT1TDZ4_9GAMM</name>
<feature type="domain" description="Aminotransferase class I/classII large" evidence="5">
    <location>
        <begin position="31"/>
        <end position="378"/>
    </location>
</feature>
<protein>
    <recommendedName>
        <fullName evidence="4">Aminotransferase</fullName>
        <ecNumber evidence="4">2.6.1.-</ecNumber>
    </recommendedName>
</protein>
<dbReference type="InterPro" id="IPR015424">
    <property type="entry name" value="PyrdxlP-dep_Trfase"/>
</dbReference>
<dbReference type="SUPFAM" id="SSF53383">
    <property type="entry name" value="PLP-dependent transferases"/>
    <property type="match status" value="1"/>
</dbReference>
<dbReference type="NCBIfam" id="NF006033">
    <property type="entry name" value="PRK08175.1"/>
    <property type="match status" value="1"/>
</dbReference>
<reference evidence="6 7" key="1">
    <citation type="submission" date="2022-07" db="EMBL/GenBank/DDBJ databases">
        <title>Methylomonas rivi sp. nov., Methylomonas rosea sp. nov., Methylomonas aureus sp. nov. and Methylomonas subterranea sp. nov., four novel methanotrophs isolated from a freshwater creek and the deep terrestrial subsurface.</title>
        <authorList>
            <person name="Abin C."/>
            <person name="Sankaranarayanan K."/>
            <person name="Garner C."/>
            <person name="Sindelar R."/>
            <person name="Kotary K."/>
            <person name="Garner R."/>
            <person name="Barclay S."/>
            <person name="Lawson P."/>
            <person name="Krumholz L."/>
        </authorList>
    </citation>
    <scope>NUCLEOTIDE SEQUENCE [LARGE SCALE GENOMIC DNA]</scope>
    <source>
        <strain evidence="6 7">SURF-2</strain>
    </source>
</reference>
<dbReference type="RefSeq" id="WP_256601400.1">
    <property type="nucleotide sequence ID" value="NZ_JANIBJ010000009.1"/>
</dbReference>
<dbReference type="EC" id="2.6.1.-" evidence="4"/>
<keyword evidence="7" id="KW-1185">Reference proteome</keyword>
<accession>A0ABT1TDZ4</accession>
<dbReference type="GO" id="GO:0004021">
    <property type="term" value="F:L-alanine:2-oxoglutarate aminotransferase activity"/>
    <property type="evidence" value="ECO:0007669"/>
    <property type="project" value="UniProtKB-EC"/>
</dbReference>
<evidence type="ECO:0000256" key="4">
    <source>
        <dbReference type="RuleBase" id="RU000481"/>
    </source>
</evidence>
<dbReference type="InterPro" id="IPR050881">
    <property type="entry name" value="LL-DAP_aminotransferase"/>
</dbReference>
<evidence type="ECO:0000259" key="5">
    <source>
        <dbReference type="Pfam" id="PF00155"/>
    </source>
</evidence>
<dbReference type="CDD" id="cd00609">
    <property type="entry name" value="AAT_like"/>
    <property type="match status" value="1"/>
</dbReference>
<dbReference type="PROSITE" id="PS00105">
    <property type="entry name" value="AA_TRANSFER_CLASS_1"/>
    <property type="match status" value="1"/>
</dbReference>
<dbReference type="InterPro" id="IPR015421">
    <property type="entry name" value="PyrdxlP-dep_Trfase_major"/>
</dbReference>
<proteinExistence type="inferred from homology"/>
<dbReference type="InterPro" id="IPR015422">
    <property type="entry name" value="PyrdxlP-dep_Trfase_small"/>
</dbReference>
<organism evidence="6 7">
    <name type="scientific">Methylomonas subterranea</name>
    <dbReference type="NCBI Taxonomy" id="2952225"/>
    <lineage>
        <taxon>Bacteria</taxon>
        <taxon>Pseudomonadati</taxon>
        <taxon>Pseudomonadota</taxon>
        <taxon>Gammaproteobacteria</taxon>
        <taxon>Methylococcales</taxon>
        <taxon>Methylococcaceae</taxon>
        <taxon>Methylomonas</taxon>
    </lineage>
</organism>
<sequence>MEEFHRISRLPPYVFNIVNELKAKARAEGEDVIDFGMGNPDQPTPKHILDKMLEVAQRDDTHRYSVSKGIPRLRKAICSWYKNRFDVDLDFNSEAIVTIGSKEGLSHLALATLGPGDVVLVPNPAYPIHPYGVVIAGADIRHVPLTPGTDFFEELQKGIAECWPKPKMLILNFPGNPTCQCVELDFFEKVVAICKEHNIWIVHDIAYADIVFDGYVAPSILQVEGAKDIAVEFFSLSKSYNMPGWRVGFMCGNPTLVAALTRIKSYMDYGTFTPIQVAAITALEGPQDCVKEICDMYKARRDVLCDGLNAMGWHVEKPRATMFVWAKIPAAYREMGSIEFAKKLIIDAKVAVSPGIGFGQHGDDHIRFSLIENEHRTRQALRSIRNMLKKDNVV</sequence>
<keyword evidence="3 4" id="KW-0808">Transferase</keyword>
<evidence type="ECO:0000256" key="2">
    <source>
        <dbReference type="ARBA" id="ARBA00022576"/>
    </source>
</evidence>
<comment type="cofactor">
    <cofactor evidence="1 4">
        <name>pyridoxal 5'-phosphate</name>
        <dbReference type="ChEBI" id="CHEBI:597326"/>
    </cofactor>
</comment>